<dbReference type="Proteomes" id="UP000886751">
    <property type="component" value="Unassembled WGS sequence"/>
</dbReference>
<proteinExistence type="predicted"/>
<reference evidence="2" key="2">
    <citation type="submission" date="2021-04" db="EMBL/GenBank/DDBJ databases">
        <authorList>
            <person name="Gilroy R."/>
        </authorList>
    </citation>
    <scope>NUCLEOTIDE SEQUENCE</scope>
    <source>
        <strain evidence="2">ChiHecec2B26-7398</strain>
    </source>
</reference>
<gene>
    <name evidence="2" type="ORF">H9846_02010</name>
</gene>
<dbReference type="EMBL" id="DXEI01000032">
    <property type="protein sequence ID" value="HIX94213.1"/>
    <property type="molecule type" value="Genomic_DNA"/>
</dbReference>
<comment type="caution">
    <text evidence="2">The sequence shown here is derived from an EMBL/GenBank/DDBJ whole genome shotgun (WGS) entry which is preliminary data.</text>
</comment>
<accession>A0A9D1XZ66</accession>
<keyword evidence="1" id="KW-0472">Membrane</keyword>
<evidence type="ECO:0000313" key="3">
    <source>
        <dbReference type="Proteomes" id="UP000886751"/>
    </source>
</evidence>
<evidence type="ECO:0000256" key="1">
    <source>
        <dbReference type="SAM" id="Phobius"/>
    </source>
</evidence>
<organism evidence="2 3">
    <name type="scientific">Candidatus Gemmiger excrementipullorum</name>
    <dbReference type="NCBI Taxonomy" id="2838610"/>
    <lineage>
        <taxon>Bacteria</taxon>
        <taxon>Bacillati</taxon>
        <taxon>Bacillota</taxon>
        <taxon>Clostridia</taxon>
        <taxon>Eubacteriales</taxon>
        <taxon>Gemmiger</taxon>
    </lineage>
</organism>
<name>A0A9D1XZ66_9FIRM</name>
<feature type="transmembrane region" description="Helical" evidence="1">
    <location>
        <begin position="57"/>
        <end position="79"/>
    </location>
</feature>
<reference evidence="2" key="1">
    <citation type="journal article" date="2021" name="PeerJ">
        <title>Extensive microbial diversity within the chicken gut microbiome revealed by metagenomics and culture.</title>
        <authorList>
            <person name="Gilroy R."/>
            <person name="Ravi A."/>
            <person name="Getino M."/>
            <person name="Pursley I."/>
            <person name="Horton D.L."/>
            <person name="Alikhan N.F."/>
            <person name="Baker D."/>
            <person name="Gharbi K."/>
            <person name="Hall N."/>
            <person name="Watson M."/>
            <person name="Adriaenssens E.M."/>
            <person name="Foster-Nyarko E."/>
            <person name="Jarju S."/>
            <person name="Secka A."/>
            <person name="Antonio M."/>
            <person name="Oren A."/>
            <person name="Chaudhuri R.R."/>
            <person name="La Ragione R."/>
            <person name="Hildebrand F."/>
            <person name="Pallen M.J."/>
        </authorList>
    </citation>
    <scope>NUCLEOTIDE SEQUENCE</scope>
    <source>
        <strain evidence="2">ChiHecec2B26-7398</strain>
    </source>
</reference>
<protein>
    <submittedName>
        <fullName evidence="2">Uncharacterized protein</fullName>
    </submittedName>
</protein>
<evidence type="ECO:0000313" key="2">
    <source>
        <dbReference type="EMBL" id="HIX94213.1"/>
    </source>
</evidence>
<keyword evidence="1" id="KW-0812">Transmembrane</keyword>
<sequence length="100" mass="10079">MDMILLALVGAVIVEGIVEYAKSIYKGFAGGQAKTAITQVVSIVLGVLLSAAGGWDVFAALGVTFVTPGIGVVLTGIVISRGSNYASDIIKRVGGILGKA</sequence>
<dbReference type="AlphaFoldDB" id="A0A9D1XZ66"/>
<keyword evidence="1" id="KW-1133">Transmembrane helix</keyword>